<proteinExistence type="predicted"/>
<gene>
    <name evidence="1" type="ORF">LOD99_8777</name>
</gene>
<evidence type="ECO:0000313" key="2">
    <source>
        <dbReference type="Proteomes" id="UP001165289"/>
    </source>
</evidence>
<keyword evidence="2" id="KW-1185">Reference proteome</keyword>
<evidence type="ECO:0000313" key="1">
    <source>
        <dbReference type="EMBL" id="KAI6647512.1"/>
    </source>
</evidence>
<comment type="caution">
    <text evidence="1">The sequence shown here is derived from an EMBL/GenBank/DDBJ whole genome shotgun (WGS) entry which is preliminary data.</text>
</comment>
<name>A0AAV7JFG8_9METZ</name>
<dbReference type="Proteomes" id="UP001165289">
    <property type="component" value="Unassembled WGS sequence"/>
</dbReference>
<reference evidence="1 2" key="1">
    <citation type="journal article" date="2023" name="BMC Biol.">
        <title>The compact genome of the sponge Oopsacas minuta (Hexactinellida) is lacking key metazoan core genes.</title>
        <authorList>
            <person name="Santini S."/>
            <person name="Schenkelaars Q."/>
            <person name="Jourda C."/>
            <person name="Duchesne M."/>
            <person name="Belahbib H."/>
            <person name="Rocher C."/>
            <person name="Selva M."/>
            <person name="Riesgo A."/>
            <person name="Vervoort M."/>
            <person name="Leys S.P."/>
            <person name="Kodjabachian L."/>
            <person name="Le Bivic A."/>
            <person name="Borchiellini C."/>
            <person name="Claverie J.M."/>
            <person name="Renard E."/>
        </authorList>
    </citation>
    <scope>NUCLEOTIDE SEQUENCE [LARGE SCALE GENOMIC DNA]</scope>
    <source>
        <strain evidence="1">SPO-2</strain>
    </source>
</reference>
<dbReference type="AlphaFoldDB" id="A0AAV7JFG8"/>
<accession>A0AAV7JFG8</accession>
<sequence length="107" mass="12624">MNNKEAFNFYMSNSEKAFSTIAREFIAKYNLGESNCDFFRRKFSNIKSERKIYLKEKDLATWEELPFCRDPQMDDIPQSSNEARPSRNLQLYSRKILVEYLGSTSAN</sequence>
<dbReference type="EMBL" id="JAKMXF010000342">
    <property type="protein sequence ID" value="KAI6647512.1"/>
    <property type="molecule type" value="Genomic_DNA"/>
</dbReference>
<protein>
    <submittedName>
        <fullName evidence="1">Uncharacterized protein</fullName>
    </submittedName>
</protein>
<organism evidence="1 2">
    <name type="scientific">Oopsacas minuta</name>
    <dbReference type="NCBI Taxonomy" id="111878"/>
    <lineage>
        <taxon>Eukaryota</taxon>
        <taxon>Metazoa</taxon>
        <taxon>Porifera</taxon>
        <taxon>Hexactinellida</taxon>
        <taxon>Hexasterophora</taxon>
        <taxon>Lyssacinosida</taxon>
        <taxon>Leucopsacidae</taxon>
        <taxon>Oopsacas</taxon>
    </lineage>
</organism>